<dbReference type="Proteomes" id="UP000515235">
    <property type="component" value="Segment"/>
</dbReference>
<dbReference type="EMBL" id="MT740741">
    <property type="protein sequence ID" value="QMV33352.1"/>
    <property type="molecule type" value="Genomic_DNA"/>
</dbReference>
<evidence type="ECO:0000313" key="1">
    <source>
        <dbReference type="EMBL" id="QMV33352.1"/>
    </source>
</evidence>
<gene>
    <name evidence="1" type="ORF">12C_00042</name>
</gene>
<evidence type="ECO:0000313" key="2">
    <source>
        <dbReference type="Proteomes" id="UP000515235"/>
    </source>
</evidence>
<reference evidence="1 2" key="1">
    <citation type="submission" date="2020-07" db="EMBL/GenBank/DDBJ databases">
        <title>Ralstonia phages.</title>
        <authorList>
            <person name="Trotereau A."/>
            <person name="Boyer C."/>
            <person name="Torres-Barcelo C."/>
        </authorList>
    </citation>
    <scope>NUCLEOTIDE SEQUENCE [LARGE SCALE GENOMIC DNA]</scope>
</reference>
<protein>
    <submittedName>
        <fullName evidence="1">Uncharacterized protein</fullName>
    </submittedName>
</protein>
<accession>A0A7G5BAM9</accession>
<proteinExistence type="predicted"/>
<organism evidence="1 2">
    <name type="scientific">Ralstonia phage Hennie</name>
    <dbReference type="NCBI Taxonomy" id="2759729"/>
    <lineage>
        <taxon>Viruses</taxon>
        <taxon>Duplodnaviria</taxon>
        <taxon>Heunggongvirae</taxon>
        <taxon>Uroviricota</taxon>
        <taxon>Caudoviricetes</taxon>
        <taxon>Firingavirus</taxon>
        <taxon>Firingavirus firinga</taxon>
    </lineage>
</organism>
<name>A0A7G5BAM9_9CAUD</name>
<sequence length="61" mass="7248">MTQGQLQQMFWMATSDKPTMVSNKFGPDKVVSCMWTGWAVFWKLNDKPIEWDRLQARCDDY</sequence>